<dbReference type="EMBL" id="FNZN01000009">
    <property type="protein sequence ID" value="SEM11962.1"/>
    <property type="molecule type" value="Genomic_DNA"/>
</dbReference>
<gene>
    <name evidence="2" type="ORF">SAMN04488008_109130</name>
</gene>
<dbReference type="Gene3D" id="2.60.40.3140">
    <property type="match status" value="1"/>
</dbReference>
<dbReference type="AlphaFoldDB" id="A0A1H7VRK1"/>
<dbReference type="STRING" id="228957.SAMN04488008_109130"/>
<accession>A0A1H7VRK1</accession>
<dbReference type="Gene3D" id="2.60.120.1130">
    <property type="match status" value="1"/>
</dbReference>
<dbReference type="InterPro" id="IPR024618">
    <property type="entry name" value="DUF3857"/>
</dbReference>
<sequence>MKLHFTIIFTSVLFTINAQKSEIKFGKVSMEEVAQKTHSIDNEAEAAILYKKERLVYDYHSEKGFMNRRKVHLRIKIYNKSGLDWATKKISLYTSNSGKQKADGIKGYTFNLEGNKIVESKLKKESIFSENISAYRNQISITMPNVKVGSVIDLEYEISSDLVGYMDDYRLQYGIPLDFVELNIDVPEYFNFKRFTRGFYPISLQESTNNRSVPYSYKVQNRQGLASVGSNSTTRNGSLDFSEKRYEVSAKNIPALKEVDFTDNIENYRSALIFELESTKFPNSGFKIYSQSWEDVANTIYKYDDFGGEIGKNRNFKDDLDLLIKENKDTRKLASTIYKFVQDRMTWDDYNGVGCKNGIKKAYDQKSGNVADINLMLTSMFRYAGLNANPVLVSTKANGIPLFPTTNGFNYVVAAIENGDDYILFDATEKMLAENDLPNRAMNWTGRLVREDGTSKQIPLVPKAISSKLVFMNARILEDGSLEGEMKTRLTNNLAFDYRVDNISRTKEEILEVESSRHSSIEINDFELKNQMEPVEPLEHSITFIKENQVEIIGSTLYFNPLIFFALKENPFKLDAREYPVDFNYPFSKKLIINYVIPDGYKIESIPDNLRLGLPDELGVFNFVMQQNGNSLQVVCTSEINEAIIPAYYYSALKEFYNKMVQKQNEKVVLSRI</sequence>
<dbReference type="OrthoDB" id="98874at2"/>
<keyword evidence="3" id="KW-1185">Reference proteome</keyword>
<name>A0A1H7VRK1_9FLAO</name>
<dbReference type="Gene3D" id="3.10.620.30">
    <property type="match status" value="1"/>
</dbReference>
<dbReference type="Proteomes" id="UP000198990">
    <property type="component" value="Unassembled WGS sequence"/>
</dbReference>
<protein>
    <recommendedName>
        <fullName evidence="1">DUF3857 domain-containing protein</fullName>
    </recommendedName>
</protein>
<reference evidence="3" key="1">
    <citation type="submission" date="2016-10" db="EMBL/GenBank/DDBJ databases">
        <authorList>
            <person name="Varghese N."/>
            <person name="Submissions S."/>
        </authorList>
    </citation>
    <scope>NUCLEOTIDE SEQUENCE [LARGE SCALE GENOMIC DNA]</scope>
    <source>
        <strain evidence="3">DSM 16471</strain>
    </source>
</reference>
<proteinExistence type="predicted"/>
<evidence type="ECO:0000259" key="1">
    <source>
        <dbReference type="Pfam" id="PF12969"/>
    </source>
</evidence>
<organism evidence="2 3">
    <name type="scientific">Maribacter orientalis</name>
    <dbReference type="NCBI Taxonomy" id="228957"/>
    <lineage>
        <taxon>Bacteria</taxon>
        <taxon>Pseudomonadati</taxon>
        <taxon>Bacteroidota</taxon>
        <taxon>Flavobacteriia</taxon>
        <taxon>Flavobacteriales</taxon>
        <taxon>Flavobacteriaceae</taxon>
        <taxon>Maribacter</taxon>
    </lineage>
</organism>
<dbReference type="Pfam" id="PF12969">
    <property type="entry name" value="DUF3857"/>
    <property type="match status" value="1"/>
</dbReference>
<evidence type="ECO:0000313" key="3">
    <source>
        <dbReference type="Proteomes" id="UP000198990"/>
    </source>
</evidence>
<feature type="domain" description="DUF3857" evidence="1">
    <location>
        <begin position="69"/>
        <end position="221"/>
    </location>
</feature>
<evidence type="ECO:0000313" key="2">
    <source>
        <dbReference type="EMBL" id="SEM11962.1"/>
    </source>
</evidence>
<dbReference type="RefSeq" id="WP_091626620.1">
    <property type="nucleotide sequence ID" value="NZ_FNZN01000009.1"/>
</dbReference>